<gene>
    <name evidence="1" type="ORF">METZ01_LOCUS245514</name>
</gene>
<accession>A0A382HZ58</accession>
<reference evidence="1" key="1">
    <citation type="submission" date="2018-05" db="EMBL/GenBank/DDBJ databases">
        <authorList>
            <person name="Lanie J.A."/>
            <person name="Ng W.-L."/>
            <person name="Kazmierczak K.M."/>
            <person name="Andrzejewski T.M."/>
            <person name="Davidsen T.M."/>
            <person name="Wayne K.J."/>
            <person name="Tettelin H."/>
            <person name="Glass J.I."/>
            <person name="Rusch D."/>
            <person name="Podicherti R."/>
            <person name="Tsui H.-C.T."/>
            <person name="Winkler M.E."/>
        </authorList>
    </citation>
    <scope>NUCLEOTIDE SEQUENCE</scope>
</reference>
<organism evidence="1">
    <name type="scientific">marine metagenome</name>
    <dbReference type="NCBI Taxonomy" id="408172"/>
    <lineage>
        <taxon>unclassified sequences</taxon>
        <taxon>metagenomes</taxon>
        <taxon>ecological metagenomes</taxon>
    </lineage>
</organism>
<dbReference type="EMBL" id="UINC01064208">
    <property type="protein sequence ID" value="SVB92660.1"/>
    <property type="molecule type" value="Genomic_DNA"/>
</dbReference>
<name>A0A382HZ58_9ZZZZ</name>
<protein>
    <submittedName>
        <fullName evidence="1">Uncharacterized protein</fullName>
    </submittedName>
</protein>
<sequence length="27" mass="2994">MPEPMHRFVKSAFLKAGMAEVEATLMA</sequence>
<feature type="non-terminal residue" evidence="1">
    <location>
        <position position="27"/>
    </location>
</feature>
<dbReference type="AlphaFoldDB" id="A0A382HZ58"/>
<evidence type="ECO:0000313" key="1">
    <source>
        <dbReference type="EMBL" id="SVB92660.1"/>
    </source>
</evidence>
<proteinExistence type="predicted"/>